<keyword evidence="6 8" id="KW-0472">Membrane</keyword>
<evidence type="ECO:0000256" key="3">
    <source>
        <dbReference type="ARBA" id="ARBA00022692"/>
    </source>
</evidence>
<dbReference type="InterPro" id="IPR022764">
    <property type="entry name" value="Peptidase_S54_rhomboid_dom"/>
</dbReference>
<evidence type="ECO:0000256" key="2">
    <source>
        <dbReference type="ARBA" id="ARBA00009045"/>
    </source>
</evidence>
<sequence>MDEMPKRPSGDDWPGGESADGGAERAPVFNMPTGILLCLAGLAAIYFVQSTLLSPNSAEWLVIEFGFSPLRYVYGFSEQGYEWLWTPLTYSFLHGSLEHLAFNGLWLAAFGTPVLRRIGGWRFAALWVVSAAGGALMHALVNWGQPTLMIGASGVISALMGAACRFAFGPGRSVRVQPDRPLPRLSIPAALRQRTVVVFIVVWLFGNLVIAIGLPLVGALSGAVAWDAHIGGFLVGFLGFAAFDRPQRRG</sequence>
<dbReference type="InterPro" id="IPR035952">
    <property type="entry name" value="Rhomboid-like_sf"/>
</dbReference>
<comment type="similarity">
    <text evidence="2">Belongs to the peptidase S54 family.</text>
</comment>
<accession>A0A6I7HLQ6</accession>
<proteinExistence type="inferred from homology"/>
<dbReference type="Pfam" id="PF01694">
    <property type="entry name" value="Rhomboid"/>
    <property type="match status" value="1"/>
</dbReference>
<feature type="domain" description="Peptidase S54 rhomboid" evidence="9">
    <location>
        <begin position="84"/>
        <end position="238"/>
    </location>
</feature>
<evidence type="ECO:0000256" key="8">
    <source>
        <dbReference type="SAM" id="Phobius"/>
    </source>
</evidence>
<evidence type="ECO:0000256" key="4">
    <source>
        <dbReference type="ARBA" id="ARBA00022801"/>
    </source>
</evidence>
<feature type="compositionally biased region" description="Basic and acidic residues" evidence="7">
    <location>
        <begin position="1"/>
        <end position="10"/>
    </location>
</feature>
<gene>
    <name evidence="10" type="ORF">DFR48_105183</name>
</gene>
<comment type="caution">
    <text evidence="10">The sequence shown here is derived from an EMBL/GenBank/DDBJ whole genome shotgun (WGS) entry which is preliminary data.</text>
</comment>
<dbReference type="Gene3D" id="1.20.1540.10">
    <property type="entry name" value="Rhomboid-like"/>
    <property type="match status" value="1"/>
</dbReference>
<reference evidence="10 11" key="1">
    <citation type="submission" date="2018-07" db="EMBL/GenBank/DDBJ databases">
        <title>Genomic Encyclopedia of Type Strains, Phase IV (KMG-IV): sequencing the most valuable type-strain genomes for metagenomic binning, comparative biology and taxonomic classification.</title>
        <authorList>
            <person name="Goeker M."/>
        </authorList>
    </citation>
    <scope>NUCLEOTIDE SEQUENCE [LARGE SCALE GENOMIC DNA]</scope>
    <source>
        <strain evidence="10 11">DSM 25528</strain>
    </source>
</reference>
<dbReference type="EMBL" id="QPIX01000005">
    <property type="protein sequence ID" value="RCW24838.1"/>
    <property type="molecule type" value="Genomic_DNA"/>
</dbReference>
<dbReference type="PANTHER" id="PTHR43731:SF14">
    <property type="entry name" value="PRESENILIN-ASSOCIATED RHOMBOID-LIKE PROTEIN, MITOCHONDRIAL"/>
    <property type="match status" value="1"/>
</dbReference>
<comment type="subcellular location">
    <subcellularLocation>
        <location evidence="1">Membrane</location>
        <topology evidence="1">Multi-pass membrane protein</topology>
    </subcellularLocation>
</comment>
<evidence type="ECO:0000259" key="9">
    <source>
        <dbReference type="Pfam" id="PF01694"/>
    </source>
</evidence>
<evidence type="ECO:0000313" key="11">
    <source>
        <dbReference type="Proteomes" id="UP000252582"/>
    </source>
</evidence>
<feature type="transmembrane region" description="Helical" evidence="8">
    <location>
        <begin position="196"/>
        <end position="217"/>
    </location>
</feature>
<keyword evidence="3 8" id="KW-0812">Transmembrane</keyword>
<evidence type="ECO:0000256" key="6">
    <source>
        <dbReference type="ARBA" id="ARBA00023136"/>
    </source>
</evidence>
<feature type="transmembrane region" description="Helical" evidence="8">
    <location>
        <begin position="147"/>
        <end position="168"/>
    </location>
</feature>
<dbReference type="Proteomes" id="UP000252582">
    <property type="component" value="Unassembled WGS sequence"/>
</dbReference>
<feature type="transmembrane region" description="Helical" evidence="8">
    <location>
        <begin position="123"/>
        <end position="141"/>
    </location>
</feature>
<dbReference type="RefSeq" id="WP_245415584.1">
    <property type="nucleotide sequence ID" value="NZ_QPIX01000005.1"/>
</dbReference>
<dbReference type="GO" id="GO:0016020">
    <property type="term" value="C:membrane"/>
    <property type="evidence" value="ECO:0007669"/>
    <property type="project" value="UniProtKB-SubCell"/>
</dbReference>
<dbReference type="AlphaFoldDB" id="A0A6I7HLQ6"/>
<evidence type="ECO:0000256" key="1">
    <source>
        <dbReference type="ARBA" id="ARBA00004141"/>
    </source>
</evidence>
<evidence type="ECO:0000256" key="7">
    <source>
        <dbReference type="SAM" id="MobiDB-lite"/>
    </source>
</evidence>
<evidence type="ECO:0000313" key="10">
    <source>
        <dbReference type="EMBL" id="RCW24838.1"/>
    </source>
</evidence>
<name>A0A6I7HLQ6_9HYPH</name>
<dbReference type="SUPFAM" id="SSF144091">
    <property type="entry name" value="Rhomboid-like"/>
    <property type="match status" value="1"/>
</dbReference>
<keyword evidence="10" id="KW-0645">Protease</keyword>
<feature type="transmembrane region" description="Helical" evidence="8">
    <location>
        <begin position="223"/>
        <end position="243"/>
    </location>
</feature>
<dbReference type="PANTHER" id="PTHR43731">
    <property type="entry name" value="RHOMBOID PROTEASE"/>
    <property type="match status" value="1"/>
</dbReference>
<dbReference type="GO" id="GO:0004252">
    <property type="term" value="F:serine-type endopeptidase activity"/>
    <property type="evidence" value="ECO:0007669"/>
    <property type="project" value="InterPro"/>
</dbReference>
<keyword evidence="11" id="KW-1185">Reference proteome</keyword>
<dbReference type="GO" id="GO:0006508">
    <property type="term" value="P:proteolysis"/>
    <property type="evidence" value="ECO:0007669"/>
    <property type="project" value="UniProtKB-KW"/>
</dbReference>
<keyword evidence="5 8" id="KW-1133">Transmembrane helix</keyword>
<evidence type="ECO:0000256" key="5">
    <source>
        <dbReference type="ARBA" id="ARBA00022989"/>
    </source>
</evidence>
<dbReference type="InterPro" id="IPR050925">
    <property type="entry name" value="Rhomboid_protease_S54"/>
</dbReference>
<feature type="region of interest" description="Disordered" evidence="7">
    <location>
        <begin position="1"/>
        <end position="21"/>
    </location>
</feature>
<feature type="transmembrane region" description="Helical" evidence="8">
    <location>
        <begin position="28"/>
        <end position="48"/>
    </location>
</feature>
<protein>
    <submittedName>
        <fullName evidence="10">Membrane associated rhomboid family serine protease</fullName>
    </submittedName>
</protein>
<keyword evidence="4" id="KW-0378">Hydrolase</keyword>
<organism evidence="10 11">
    <name type="scientific">Ciceribacter lividus</name>
    <dbReference type="NCBI Taxonomy" id="1197950"/>
    <lineage>
        <taxon>Bacteria</taxon>
        <taxon>Pseudomonadati</taxon>
        <taxon>Pseudomonadota</taxon>
        <taxon>Alphaproteobacteria</taxon>
        <taxon>Hyphomicrobiales</taxon>
        <taxon>Rhizobiaceae</taxon>
        <taxon>Ciceribacter</taxon>
    </lineage>
</organism>